<evidence type="ECO:0000259" key="2">
    <source>
        <dbReference type="Pfam" id="PF06251"/>
    </source>
</evidence>
<feature type="domain" description="Capsule biosynthesis GfcC-like N-terminal" evidence="3">
    <location>
        <begin position="37"/>
        <end position="142"/>
    </location>
</feature>
<gene>
    <name evidence="4" type="ORF">JFY56_18245</name>
</gene>
<protein>
    <submittedName>
        <fullName evidence="4">Capsule biosynthesis GfcC family protein</fullName>
    </submittedName>
</protein>
<reference evidence="4 5" key="1">
    <citation type="submission" date="2020-12" db="EMBL/GenBank/DDBJ databases">
        <title>Pseudomonas schmalbachii sp. nov. isolated from millipede gut.</title>
        <authorList>
            <person name="Shelomi M."/>
        </authorList>
    </citation>
    <scope>NUCLEOTIDE SEQUENCE [LARGE SCALE GENOMIC DNA]</scope>
    <source>
        <strain evidence="4 5">Milli4</strain>
    </source>
</reference>
<dbReference type="InterPro" id="IPR046459">
    <property type="entry name" value="Caps_syn_GfcC_N"/>
</dbReference>
<dbReference type="RefSeq" id="WP_208315352.1">
    <property type="nucleotide sequence ID" value="NZ_JAELYA010000007.1"/>
</dbReference>
<sequence>MNCRNLLMALAAALLCHAASASDQVEVRGDAKRPGLQTITPDTRLSTVFNAAQVNPESYWLGAAWLHQSLLKQQGRLKAGILFDLQLLKRKALLDDQPALAELLGRLHQQITDLPVTGRLPHLLDPVGVEVDSEQNALVGAGDVFIFSPRPNHVRVVGAVQADCTLAHIPLQAARLYLQQCAQRAEADGDWLYLIQPDGNVSRLGIALWNRQDSAPPAPGSTILVPIKAAGPDSPAPDLNQELAEFLATQPLSEVAQ</sequence>
<evidence type="ECO:0000256" key="1">
    <source>
        <dbReference type="SAM" id="SignalP"/>
    </source>
</evidence>
<accession>A0ABS3TU20</accession>
<feature type="signal peptide" evidence="1">
    <location>
        <begin position="1"/>
        <end position="21"/>
    </location>
</feature>
<evidence type="ECO:0000259" key="3">
    <source>
        <dbReference type="Pfam" id="PF20616"/>
    </source>
</evidence>
<comment type="caution">
    <text evidence="4">The sequence shown here is derived from an EMBL/GenBank/DDBJ whole genome shotgun (WGS) entry which is preliminary data.</text>
</comment>
<dbReference type="Pfam" id="PF06251">
    <property type="entry name" value="Caps_syn_GfcC_C"/>
    <property type="match status" value="1"/>
</dbReference>
<feature type="domain" description="Capsule biosynthesis GfcC-like C-terminal" evidence="2">
    <location>
        <begin position="174"/>
        <end position="249"/>
    </location>
</feature>
<keyword evidence="5" id="KW-1185">Reference proteome</keyword>
<proteinExistence type="predicted"/>
<dbReference type="Proteomes" id="UP000669060">
    <property type="component" value="Unassembled WGS sequence"/>
</dbReference>
<keyword evidence="1" id="KW-0732">Signal</keyword>
<evidence type="ECO:0000313" key="5">
    <source>
        <dbReference type="Proteomes" id="UP000669060"/>
    </source>
</evidence>
<organism evidence="4 5">
    <name type="scientific">Pseudomonas schmalbachii</name>
    <dbReference type="NCBI Taxonomy" id="2816993"/>
    <lineage>
        <taxon>Bacteria</taxon>
        <taxon>Pseudomonadati</taxon>
        <taxon>Pseudomonadota</taxon>
        <taxon>Gammaproteobacteria</taxon>
        <taxon>Pseudomonadales</taxon>
        <taxon>Pseudomonadaceae</taxon>
        <taxon>Pseudomonas</taxon>
    </lineage>
</organism>
<dbReference type="InterPro" id="IPR010425">
    <property type="entry name" value="Caps_synth_GfcC-like_C"/>
</dbReference>
<name>A0ABS3TU20_9PSED</name>
<dbReference type="Gene3D" id="3.10.560.10">
    <property type="entry name" value="Outer membrane lipoprotein wza domain like"/>
    <property type="match status" value="1"/>
</dbReference>
<evidence type="ECO:0000313" key="4">
    <source>
        <dbReference type="EMBL" id="MBO3277165.1"/>
    </source>
</evidence>
<feature type="chain" id="PRO_5046425021" evidence="1">
    <location>
        <begin position="22"/>
        <end position="257"/>
    </location>
</feature>
<dbReference type="Pfam" id="PF20616">
    <property type="entry name" value="Caps_syn_GfcC_N"/>
    <property type="match status" value="1"/>
</dbReference>
<dbReference type="EMBL" id="JAELYA010000007">
    <property type="protein sequence ID" value="MBO3277165.1"/>
    <property type="molecule type" value="Genomic_DNA"/>
</dbReference>